<name>A0A7M2H0Q9_9BURK</name>
<dbReference type="GeneID" id="98399599"/>
<proteinExistence type="predicted"/>
<sequence length="53" mass="5867">MSWLLLHGGAYAVPPYVNQGAVEHYPWLSAPPMIDRLVLVFVRGMASPGYQPL</sequence>
<evidence type="ECO:0000313" key="1">
    <source>
        <dbReference type="EMBL" id="QOT78696.1"/>
    </source>
</evidence>
<organism evidence="1 2">
    <name type="scientific">Cupriavidus basilensis</name>
    <dbReference type="NCBI Taxonomy" id="68895"/>
    <lineage>
        <taxon>Bacteria</taxon>
        <taxon>Pseudomonadati</taxon>
        <taxon>Pseudomonadota</taxon>
        <taxon>Betaproteobacteria</taxon>
        <taxon>Burkholderiales</taxon>
        <taxon>Burkholderiaceae</taxon>
        <taxon>Cupriavidus</taxon>
    </lineage>
</organism>
<dbReference type="EMBL" id="CP062803">
    <property type="protein sequence ID" value="QOT78696.1"/>
    <property type="molecule type" value="Genomic_DNA"/>
</dbReference>
<gene>
    <name evidence="1" type="ORF">F7R26_001725</name>
</gene>
<protein>
    <submittedName>
        <fullName evidence="1">Uncharacterized protein</fullName>
    </submittedName>
</protein>
<accession>A0A7M2H0Q9</accession>
<reference evidence="1 2" key="1">
    <citation type="submission" date="2020-10" db="EMBL/GenBank/DDBJ databases">
        <title>Complete genome sequence of Cupriavidus basilensis CCUG 49340T.</title>
        <authorList>
            <person name="Salva-Serra F."/>
            <person name="Donoso R.A."/>
            <person name="Cho K.H."/>
            <person name="Yoo J.A."/>
            <person name="Lee K."/>
            <person name="Yoon S.-H."/>
            <person name="Perez-Pantoja D."/>
            <person name="Moore E.R.B."/>
        </authorList>
    </citation>
    <scope>NUCLEOTIDE SEQUENCE [LARGE SCALE GENOMIC DNA]</scope>
    <source>
        <strain evidence="2">CCUG 49340</strain>
    </source>
</reference>
<dbReference type="RefSeq" id="WP_170302000.1">
    <property type="nucleotide sequence ID" value="NZ_CP062803.1"/>
</dbReference>
<dbReference type="AlphaFoldDB" id="A0A7M2H0Q9"/>
<dbReference type="Proteomes" id="UP000397656">
    <property type="component" value="Chromosome 1"/>
</dbReference>
<evidence type="ECO:0000313" key="2">
    <source>
        <dbReference type="Proteomes" id="UP000397656"/>
    </source>
</evidence>